<dbReference type="Pfam" id="PF06439">
    <property type="entry name" value="3keto-disac_hyd"/>
    <property type="match status" value="1"/>
</dbReference>
<dbReference type="AlphaFoldDB" id="A0A7W5DZ16"/>
<evidence type="ECO:0000313" key="4">
    <source>
        <dbReference type="Proteomes" id="UP000536179"/>
    </source>
</evidence>
<gene>
    <name evidence="3" type="ORF">FHS27_002638</name>
</gene>
<dbReference type="RefSeq" id="WP_184305271.1">
    <property type="nucleotide sequence ID" value="NZ_JACHXU010000008.1"/>
</dbReference>
<dbReference type="Proteomes" id="UP000536179">
    <property type="component" value="Unassembled WGS sequence"/>
</dbReference>
<proteinExistence type="predicted"/>
<feature type="domain" description="3-keto-alpha-glucoside-1,2-lyase/3-keto-2-hydroxy-glucal hydratase" evidence="2">
    <location>
        <begin position="32"/>
        <end position="230"/>
    </location>
</feature>
<feature type="chain" id="PRO_5031529027" description="3-keto-alpha-glucoside-1,2-lyase/3-keto-2-hydroxy-glucal hydratase domain-containing protein" evidence="1">
    <location>
        <begin position="23"/>
        <end position="242"/>
    </location>
</feature>
<comment type="caution">
    <text evidence="3">The sequence shown here is derived from an EMBL/GenBank/DDBJ whole genome shotgun (WGS) entry which is preliminary data.</text>
</comment>
<feature type="signal peptide" evidence="1">
    <location>
        <begin position="1"/>
        <end position="22"/>
    </location>
</feature>
<accession>A0A7W5DZ16</accession>
<keyword evidence="1" id="KW-0732">Signal</keyword>
<sequence>MPRIVCAVGLLTVLTVATVARGQAIVDNIETGFVSMFNGEDLTGWSGQPGAWHVEDGAITGESTPEKPCVASHYLYWTGGEPANFIMRCQIKLSGGNSGIQFRSEKRPNFDTFGYQADFDMDNQWSGCLFQHLRGAVVTRGTMATVLPDGTRQEEQFASMQSLVPFIKPNTFNDYEIEAVGSRVTLRLNGQLMCEVNDMDSERACRKGVIALQMHQGDPMKVQFKNLRIKLLTEESGPDTNE</sequence>
<evidence type="ECO:0000313" key="3">
    <source>
        <dbReference type="EMBL" id="MBB3206824.1"/>
    </source>
</evidence>
<name>A0A7W5DZ16_9BACT</name>
<evidence type="ECO:0000256" key="1">
    <source>
        <dbReference type="SAM" id="SignalP"/>
    </source>
</evidence>
<dbReference type="GO" id="GO:0016787">
    <property type="term" value="F:hydrolase activity"/>
    <property type="evidence" value="ECO:0007669"/>
    <property type="project" value="InterPro"/>
</dbReference>
<keyword evidence="4" id="KW-1185">Reference proteome</keyword>
<dbReference type="InterPro" id="IPR010496">
    <property type="entry name" value="AL/BT2_dom"/>
</dbReference>
<dbReference type="EMBL" id="JACHXU010000008">
    <property type="protein sequence ID" value="MBB3206824.1"/>
    <property type="molecule type" value="Genomic_DNA"/>
</dbReference>
<reference evidence="3 4" key="1">
    <citation type="submission" date="2020-08" db="EMBL/GenBank/DDBJ databases">
        <title>Genomic Encyclopedia of Type Strains, Phase III (KMG-III): the genomes of soil and plant-associated and newly described type strains.</title>
        <authorList>
            <person name="Whitman W."/>
        </authorList>
    </citation>
    <scope>NUCLEOTIDE SEQUENCE [LARGE SCALE GENOMIC DNA]</scope>
    <source>
        <strain evidence="3 4">CECT 8075</strain>
    </source>
</reference>
<organism evidence="3 4">
    <name type="scientific">Aporhodopirellula rubra</name>
    <dbReference type="NCBI Taxonomy" id="980271"/>
    <lineage>
        <taxon>Bacteria</taxon>
        <taxon>Pseudomonadati</taxon>
        <taxon>Planctomycetota</taxon>
        <taxon>Planctomycetia</taxon>
        <taxon>Pirellulales</taxon>
        <taxon>Pirellulaceae</taxon>
        <taxon>Aporhodopirellula</taxon>
    </lineage>
</organism>
<evidence type="ECO:0000259" key="2">
    <source>
        <dbReference type="Pfam" id="PF06439"/>
    </source>
</evidence>
<dbReference type="Gene3D" id="2.60.120.560">
    <property type="entry name" value="Exo-inulinase, domain 1"/>
    <property type="match status" value="1"/>
</dbReference>
<protein>
    <recommendedName>
        <fullName evidence="2">3-keto-alpha-glucoside-1,2-lyase/3-keto-2-hydroxy-glucal hydratase domain-containing protein</fullName>
    </recommendedName>
</protein>